<dbReference type="InterPro" id="IPR011990">
    <property type="entry name" value="TPR-like_helical_dom_sf"/>
</dbReference>
<keyword evidence="5" id="KW-1185">Reference proteome</keyword>
<reference evidence="4 5" key="1">
    <citation type="submission" date="2018-11" db="EMBL/GenBank/DDBJ databases">
        <title>Genomic Encyclopedia of Type Strains, Phase IV (KMG-IV): sequencing the most valuable type-strain genomes for metagenomic binning, comparative biology and taxonomic classification.</title>
        <authorList>
            <person name="Goeker M."/>
        </authorList>
    </citation>
    <scope>NUCLEOTIDE SEQUENCE [LARGE SCALE GENOMIC DNA]</scope>
    <source>
        <strain evidence="4 5">DSM 5900</strain>
    </source>
</reference>
<dbReference type="Proteomes" id="UP000278222">
    <property type="component" value="Unassembled WGS sequence"/>
</dbReference>
<dbReference type="EMBL" id="RJKX01000016">
    <property type="protein sequence ID" value="ROP83686.1"/>
    <property type="molecule type" value="Genomic_DNA"/>
</dbReference>
<dbReference type="PROSITE" id="PS50005">
    <property type="entry name" value="TPR"/>
    <property type="match status" value="1"/>
</dbReference>
<evidence type="ECO:0000313" key="5">
    <source>
        <dbReference type="Proteomes" id="UP000278222"/>
    </source>
</evidence>
<comment type="caution">
    <text evidence="4">The sequence shown here is derived from an EMBL/GenBank/DDBJ whole genome shotgun (WGS) entry which is preliminary data.</text>
</comment>
<feature type="chain" id="PRO_5017958704" evidence="3">
    <location>
        <begin position="31"/>
        <end position="224"/>
    </location>
</feature>
<feature type="signal peptide" evidence="3">
    <location>
        <begin position="1"/>
        <end position="30"/>
    </location>
</feature>
<dbReference type="SUPFAM" id="SSF48452">
    <property type="entry name" value="TPR-like"/>
    <property type="match status" value="1"/>
</dbReference>
<feature type="region of interest" description="Disordered" evidence="2">
    <location>
        <begin position="198"/>
        <end position="224"/>
    </location>
</feature>
<dbReference type="AlphaFoldDB" id="A0A3N1KZQ9"/>
<name>A0A3N1KZQ9_9PROT</name>
<dbReference type="SMART" id="SM00028">
    <property type="entry name" value="TPR"/>
    <property type="match status" value="2"/>
</dbReference>
<proteinExistence type="predicted"/>
<evidence type="ECO:0000256" key="3">
    <source>
        <dbReference type="SAM" id="SignalP"/>
    </source>
</evidence>
<sequence>MSRAIIRASGLGLRASGIGFALATALLASACQQDSAPQPVFVQTTTALDQGLSALRLNDFARAAAWCRQATAEPNPSPQAFACLGDAEIGMGNRAAAEAAWLAYLDRAPNDLVRRHALARFYMNDGRMPQAQMQLDRVSQMGLATAETFYLVAEIYRVQGQCPPAIGNYQQSLRLDPGYGPSHEGMQRASAEICPRQAAPVRRAAPQVQDRMTGGGAALRPGQW</sequence>
<evidence type="ECO:0000313" key="4">
    <source>
        <dbReference type="EMBL" id="ROP83686.1"/>
    </source>
</evidence>
<dbReference type="Gene3D" id="1.25.40.10">
    <property type="entry name" value="Tetratricopeptide repeat domain"/>
    <property type="match status" value="1"/>
</dbReference>
<dbReference type="RefSeq" id="WP_123693452.1">
    <property type="nucleotide sequence ID" value="NZ_AP019700.1"/>
</dbReference>
<feature type="compositionally biased region" description="Low complexity" evidence="2">
    <location>
        <begin position="198"/>
        <end position="209"/>
    </location>
</feature>
<protein>
    <submittedName>
        <fullName evidence="4">Uncharacterized protein</fullName>
    </submittedName>
</protein>
<feature type="repeat" description="TPR" evidence="1">
    <location>
        <begin position="146"/>
        <end position="179"/>
    </location>
</feature>
<accession>A0A3N1KZQ9</accession>
<organism evidence="4 5">
    <name type="scientific">Stella humosa</name>
    <dbReference type="NCBI Taxonomy" id="94"/>
    <lineage>
        <taxon>Bacteria</taxon>
        <taxon>Pseudomonadati</taxon>
        <taxon>Pseudomonadota</taxon>
        <taxon>Alphaproteobacteria</taxon>
        <taxon>Rhodospirillales</taxon>
        <taxon>Stellaceae</taxon>
        <taxon>Stella</taxon>
    </lineage>
</organism>
<evidence type="ECO:0000256" key="2">
    <source>
        <dbReference type="SAM" id="MobiDB-lite"/>
    </source>
</evidence>
<evidence type="ECO:0000256" key="1">
    <source>
        <dbReference type="PROSITE-ProRule" id="PRU00339"/>
    </source>
</evidence>
<dbReference type="InterPro" id="IPR019734">
    <property type="entry name" value="TPR_rpt"/>
</dbReference>
<gene>
    <name evidence="4" type="ORF">EDC65_4335</name>
</gene>
<keyword evidence="3" id="KW-0732">Signal</keyword>
<keyword evidence="1" id="KW-0802">TPR repeat</keyword>
<dbReference type="OrthoDB" id="9814042at2"/>
<dbReference type="PROSITE" id="PS51257">
    <property type="entry name" value="PROKAR_LIPOPROTEIN"/>
    <property type="match status" value="1"/>
</dbReference>